<dbReference type="OMA" id="HANTKTE"/>
<evidence type="ECO:0000313" key="5">
    <source>
        <dbReference type="Proteomes" id="UP000031036"/>
    </source>
</evidence>
<comment type="caution">
    <text evidence="4">The sequence shown here is derived from an EMBL/GenBank/DDBJ whole genome shotgun (WGS) entry which is preliminary data.</text>
</comment>
<dbReference type="GO" id="GO:0044716">
    <property type="term" value="F:8-oxo-GDP phosphatase activity"/>
    <property type="evidence" value="ECO:0007669"/>
    <property type="project" value="TreeGrafter"/>
</dbReference>
<comment type="similarity">
    <text evidence="2">Belongs to the Nudix hydrolase family.</text>
</comment>
<keyword evidence="1 2" id="KW-0378">Hydrolase</keyword>
<dbReference type="GO" id="GO:0044715">
    <property type="term" value="F:8-oxo-dGDP phosphatase activity"/>
    <property type="evidence" value="ECO:0007669"/>
    <property type="project" value="TreeGrafter"/>
</dbReference>
<gene>
    <name evidence="4" type="primary">ndx-1</name>
    <name evidence="4" type="ORF">Tcan_09690</name>
</gene>
<evidence type="ECO:0000256" key="2">
    <source>
        <dbReference type="RuleBase" id="RU003476"/>
    </source>
</evidence>
<protein>
    <submittedName>
        <fullName evidence="4">Putative nudix hydrolase 1</fullName>
    </submittedName>
</protein>
<dbReference type="EMBL" id="JPKZ01001747">
    <property type="protein sequence ID" value="KHN80368.1"/>
    <property type="molecule type" value="Genomic_DNA"/>
</dbReference>
<dbReference type="AlphaFoldDB" id="A0A0B2VFM4"/>
<dbReference type="InterPro" id="IPR020084">
    <property type="entry name" value="NUDIX_hydrolase_CS"/>
</dbReference>
<dbReference type="STRING" id="6265.A0A0B2VFM4"/>
<keyword evidence="5" id="KW-1185">Reference proteome</keyword>
<dbReference type="OrthoDB" id="10005910at2759"/>
<reference evidence="4 5" key="1">
    <citation type="submission" date="2014-11" db="EMBL/GenBank/DDBJ databases">
        <title>Genetic blueprint of the zoonotic pathogen Toxocara canis.</title>
        <authorList>
            <person name="Zhu X.-Q."/>
            <person name="Korhonen P.K."/>
            <person name="Cai H."/>
            <person name="Young N.D."/>
            <person name="Nejsum P."/>
            <person name="von Samson-Himmelstjerna G."/>
            <person name="Boag P.R."/>
            <person name="Tan P."/>
            <person name="Li Q."/>
            <person name="Min J."/>
            <person name="Yang Y."/>
            <person name="Wang X."/>
            <person name="Fang X."/>
            <person name="Hall R.S."/>
            <person name="Hofmann A."/>
            <person name="Sternberg P.W."/>
            <person name="Jex A.R."/>
            <person name="Gasser R.B."/>
        </authorList>
    </citation>
    <scope>NUCLEOTIDE SEQUENCE [LARGE SCALE GENOMIC DNA]</scope>
    <source>
        <strain evidence="4">PN_DK_2014</strain>
    </source>
</reference>
<dbReference type="SUPFAM" id="SSF55811">
    <property type="entry name" value="Nudix"/>
    <property type="match status" value="1"/>
</dbReference>
<dbReference type="InterPro" id="IPR000086">
    <property type="entry name" value="NUDIX_hydrolase_dom"/>
</dbReference>
<feature type="domain" description="Nudix hydrolase" evidence="3">
    <location>
        <begin position="32"/>
        <end position="161"/>
    </location>
</feature>
<dbReference type="InterPro" id="IPR015797">
    <property type="entry name" value="NUDIX_hydrolase-like_dom_sf"/>
</dbReference>
<dbReference type="PANTHER" id="PTHR22769">
    <property type="entry name" value="MUTT/NUDIX HYDROLASE"/>
    <property type="match status" value="1"/>
</dbReference>
<accession>A0A0B2VFM4</accession>
<organism evidence="4 5">
    <name type="scientific">Toxocara canis</name>
    <name type="common">Canine roundworm</name>
    <dbReference type="NCBI Taxonomy" id="6265"/>
    <lineage>
        <taxon>Eukaryota</taxon>
        <taxon>Metazoa</taxon>
        <taxon>Ecdysozoa</taxon>
        <taxon>Nematoda</taxon>
        <taxon>Chromadorea</taxon>
        <taxon>Rhabditida</taxon>
        <taxon>Spirurina</taxon>
        <taxon>Ascaridomorpha</taxon>
        <taxon>Ascaridoidea</taxon>
        <taxon>Toxocaridae</taxon>
        <taxon>Toxocara</taxon>
    </lineage>
</organism>
<dbReference type="PROSITE" id="PS51462">
    <property type="entry name" value="NUDIX"/>
    <property type="match status" value="1"/>
</dbReference>
<dbReference type="Proteomes" id="UP000031036">
    <property type="component" value="Unassembled WGS sequence"/>
</dbReference>
<sequence>MATAEDEENSASREIIDMQLGKCKYVRVGDNITYIGVGVVLRDSEGVLEILMVQEAKRRCYGKWYIPSGRIERGETIVEGVSREVLEETGYKCDPEELLCLQVQGSGWYRFAFYCSVIGGERKTVADAESLASDWFPVEDVRAKKIETRGTDFLKILDDALRYRSWRTHHPQTLRQFLPISANVRGLFIEFLIMRHANTKTELLVRHDITDCEQILHSSNVFPLAEFGFEYFFAMVVSKCFQQTGPAELQNCPRWLVSRSYSMMRYGDWPQAVCERRPKPSMRAWHATAIARCLHFVHAASACGALTAAHLPTGIHPLEATFSN</sequence>
<proteinExistence type="inferred from homology"/>
<name>A0A0B2VFM4_TOXCA</name>
<dbReference type="PROSITE" id="PS00893">
    <property type="entry name" value="NUDIX_BOX"/>
    <property type="match status" value="1"/>
</dbReference>
<evidence type="ECO:0000313" key="4">
    <source>
        <dbReference type="EMBL" id="KHN80368.1"/>
    </source>
</evidence>
<dbReference type="InterPro" id="IPR020476">
    <property type="entry name" value="Nudix_hydrolase"/>
</dbReference>
<dbReference type="PANTHER" id="PTHR22769:SF56">
    <property type="entry name" value="8-OXO-DGDP PHOSPHATASE NUDT18"/>
    <property type="match status" value="1"/>
</dbReference>
<evidence type="ECO:0000259" key="3">
    <source>
        <dbReference type="PROSITE" id="PS51462"/>
    </source>
</evidence>
<dbReference type="Pfam" id="PF00293">
    <property type="entry name" value="NUDIX"/>
    <property type="match status" value="1"/>
</dbReference>
<evidence type="ECO:0000256" key="1">
    <source>
        <dbReference type="ARBA" id="ARBA00022801"/>
    </source>
</evidence>
<dbReference type="Gene3D" id="3.90.79.10">
    <property type="entry name" value="Nucleoside Triphosphate Pyrophosphohydrolase"/>
    <property type="match status" value="1"/>
</dbReference>
<dbReference type="PRINTS" id="PR00502">
    <property type="entry name" value="NUDIXFAMILY"/>
</dbReference>